<accession>A0ABZ0SBN6</accession>
<organism evidence="2 3">
    <name type="scientific">Thiorhodovibrio winogradskyi</name>
    <dbReference type="NCBI Taxonomy" id="77007"/>
    <lineage>
        <taxon>Bacteria</taxon>
        <taxon>Pseudomonadati</taxon>
        <taxon>Pseudomonadota</taxon>
        <taxon>Gammaproteobacteria</taxon>
        <taxon>Chromatiales</taxon>
        <taxon>Chromatiaceae</taxon>
        <taxon>Thiorhodovibrio</taxon>
    </lineage>
</organism>
<dbReference type="Pfam" id="PF08376">
    <property type="entry name" value="NIT"/>
    <property type="match status" value="1"/>
</dbReference>
<evidence type="ECO:0000259" key="1">
    <source>
        <dbReference type="Pfam" id="PF08376"/>
    </source>
</evidence>
<gene>
    <name evidence="2" type="ORF">Thiowin_02472</name>
</gene>
<evidence type="ECO:0000313" key="2">
    <source>
        <dbReference type="EMBL" id="WPL17456.1"/>
    </source>
</evidence>
<reference evidence="2 3" key="1">
    <citation type="journal article" date="2023" name="Microorganisms">
        <title>Thiorhodovibrio frisius and Trv. litoralis spp. nov., Two Novel Members from a Clade of Fastidious Purple Sulfur Bacteria That Exhibit Unique Red-Shifted Light-Harvesting Capabilities.</title>
        <authorList>
            <person name="Methner A."/>
            <person name="Kuzyk S.B."/>
            <person name="Petersen J."/>
            <person name="Bauer S."/>
            <person name="Brinkmann H."/>
            <person name="Sichau K."/>
            <person name="Wanner G."/>
            <person name="Wolf J."/>
            <person name="Neumann-Schaal M."/>
            <person name="Henke P."/>
            <person name="Tank M."/>
            <person name="Sproer C."/>
            <person name="Bunk B."/>
            <person name="Overmann J."/>
        </authorList>
    </citation>
    <scope>NUCLEOTIDE SEQUENCE [LARGE SCALE GENOMIC DNA]</scope>
    <source>
        <strain evidence="2 3">DSM 6702</strain>
    </source>
</reference>
<dbReference type="EMBL" id="CP121472">
    <property type="protein sequence ID" value="WPL17456.1"/>
    <property type="molecule type" value="Genomic_DNA"/>
</dbReference>
<name>A0ABZ0SBN6_9GAMM</name>
<dbReference type="Proteomes" id="UP001432180">
    <property type="component" value="Chromosome"/>
</dbReference>
<evidence type="ECO:0000313" key="3">
    <source>
        <dbReference type="Proteomes" id="UP001432180"/>
    </source>
</evidence>
<feature type="domain" description="Nitrate/nitrite sensing protein" evidence="1">
    <location>
        <begin position="2"/>
        <end position="47"/>
    </location>
</feature>
<protein>
    <submittedName>
        <fullName evidence="2">Nitrate and nitrite sensing</fullName>
    </submittedName>
</protein>
<sequence length="50" mass="5304">MVSALLGAPAQLPKISSQPSITRTAQAYVDLLQAKERAGRERALLRGGGR</sequence>
<proteinExistence type="predicted"/>
<dbReference type="InterPro" id="IPR013587">
    <property type="entry name" value="Nitrate/nitrite_sensing"/>
</dbReference>
<keyword evidence="3" id="KW-1185">Reference proteome</keyword>